<evidence type="ECO:0000256" key="2">
    <source>
        <dbReference type="ARBA" id="ARBA00023242"/>
    </source>
</evidence>
<reference evidence="6 7" key="1">
    <citation type="submission" date="2019-07" db="EMBL/GenBank/DDBJ databases">
        <title>Rhodotorula toruloides NBRC10032 genome sequencing.</title>
        <authorList>
            <person name="Shida Y."/>
            <person name="Takaku H."/>
            <person name="Ogasawara W."/>
            <person name="Mori K."/>
        </authorList>
    </citation>
    <scope>NUCLEOTIDE SEQUENCE [LARGE SCALE GENOMIC DNA]</scope>
    <source>
        <strain evidence="6 7">NBRC10032</strain>
    </source>
</reference>
<feature type="region of interest" description="Disordered" evidence="4">
    <location>
        <begin position="328"/>
        <end position="412"/>
    </location>
</feature>
<sequence>MSYGAYGQPQSRSKVVFVGNLPFDYTEEQFIDVFSSVGPVVSFRLVFDHATGKPKGFGFCEYRDADTAASAIRNLQGVEVGGRGLRLDFADTEDAPPSKRFRGGAGGPPGGMGGPPGGGGGYGGAYGGGGGGGGGGYGSMPPAGPPIGGVPGAGVPIPPPGREGGIVVGPPAGGYNIPPPVPGATGPRPLPAGVPVEPGKSATDKITETIGTMAPGQLLDIMSQMKALVTASPYEARALLTAQPQLSYALFQAMLCMGIVDPAILQASPFQRVCASILLLTPSFPQKTFPGAAGAAPPAAPAPSAYPAIAPAPAPSAYGGYNAPPPSAPSYATPPHQPSSYPPPGGVPASYSRPPPASYNGPSGGAPPPQPVSYTGYPQSTGQPKASYNGPSSASQQAPLPPAALAPGAGAGADQAALIQQVLSMTDAQIAALDETSRNTVLQIRQQAQRAMGR</sequence>
<feature type="compositionally biased region" description="Gly residues" evidence="4">
    <location>
        <begin position="103"/>
        <end position="118"/>
    </location>
</feature>
<feature type="domain" description="RRM" evidence="5">
    <location>
        <begin position="14"/>
        <end position="92"/>
    </location>
</feature>
<feature type="region of interest" description="Disordered" evidence="4">
    <location>
        <begin position="148"/>
        <end position="192"/>
    </location>
</feature>
<dbReference type="InterPro" id="IPR012677">
    <property type="entry name" value="Nucleotide-bd_a/b_plait_sf"/>
</dbReference>
<dbReference type="GO" id="GO:0005847">
    <property type="term" value="C:mRNA cleavage and polyadenylation specificity factor complex"/>
    <property type="evidence" value="ECO:0007669"/>
    <property type="project" value="TreeGrafter"/>
</dbReference>
<dbReference type="Pfam" id="PF14327">
    <property type="entry name" value="CSTF2_hinge"/>
    <property type="match status" value="1"/>
</dbReference>
<organism evidence="6 7">
    <name type="scientific">Rhodotorula toruloides</name>
    <name type="common">Yeast</name>
    <name type="synonym">Rhodosporidium toruloides</name>
    <dbReference type="NCBI Taxonomy" id="5286"/>
    <lineage>
        <taxon>Eukaryota</taxon>
        <taxon>Fungi</taxon>
        <taxon>Dikarya</taxon>
        <taxon>Basidiomycota</taxon>
        <taxon>Pucciniomycotina</taxon>
        <taxon>Microbotryomycetes</taxon>
        <taxon>Sporidiobolales</taxon>
        <taxon>Sporidiobolaceae</taxon>
        <taxon>Rhodotorula</taxon>
    </lineage>
</organism>
<evidence type="ECO:0000313" key="7">
    <source>
        <dbReference type="Proteomes" id="UP000321518"/>
    </source>
</evidence>
<dbReference type="PANTHER" id="PTHR45735:SF2">
    <property type="entry name" value="CLEAVAGE STIMULATION FACTOR SUBUNIT 2"/>
    <property type="match status" value="1"/>
</dbReference>
<keyword evidence="2" id="KW-0539">Nucleus</keyword>
<feature type="compositionally biased region" description="Pro residues" evidence="4">
    <location>
        <begin position="177"/>
        <end position="192"/>
    </location>
</feature>
<gene>
    <name evidence="6" type="ORF">Rt10032_c02g0718</name>
</gene>
<dbReference type="AlphaFoldDB" id="A0A511K8N3"/>
<dbReference type="SMART" id="SM00360">
    <property type="entry name" value="RRM"/>
    <property type="match status" value="1"/>
</dbReference>
<proteinExistence type="predicted"/>
<dbReference type="InterPro" id="IPR000504">
    <property type="entry name" value="RRM_dom"/>
</dbReference>
<accession>A0A511K8N3</accession>
<dbReference type="InterPro" id="IPR038192">
    <property type="entry name" value="CSTF_C_sf"/>
</dbReference>
<dbReference type="InterPro" id="IPR035979">
    <property type="entry name" value="RBD_domain_sf"/>
</dbReference>
<dbReference type="PROSITE" id="PS50102">
    <property type="entry name" value="RRM"/>
    <property type="match status" value="1"/>
</dbReference>
<comment type="caution">
    <text evidence="6">The sequence shown here is derived from an EMBL/GenBank/DDBJ whole genome shotgun (WGS) entry which is preliminary data.</text>
</comment>
<dbReference type="OrthoDB" id="272703at2759"/>
<dbReference type="GO" id="GO:0003729">
    <property type="term" value="F:mRNA binding"/>
    <property type="evidence" value="ECO:0007669"/>
    <property type="project" value="TreeGrafter"/>
</dbReference>
<dbReference type="Gene3D" id="3.30.70.330">
    <property type="match status" value="1"/>
</dbReference>
<evidence type="ECO:0000256" key="3">
    <source>
        <dbReference type="PROSITE-ProRule" id="PRU00176"/>
    </source>
</evidence>
<dbReference type="Gene3D" id="1.25.40.630">
    <property type="match status" value="1"/>
</dbReference>
<evidence type="ECO:0000313" key="6">
    <source>
        <dbReference type="EMBL" id="GEM06701.1"/>
    </source>
</evidence>
<comment type="subcellular location">
    <subcellularLocation>
        <location evidence="1">Nucleus</location>
    </subcellularLocation>
</comment>
<evidence type="ECO:0000256" key="1">
    <source>
        <dbReference type="ARBA" id="ARBA00004123"/>
    </source>
</evidence>
<feature type="compositionally biased region" description="Pro residues" evidence="4">
    <location>
        <begin position="335"/>
        <end position="346"/>
    </location>
</feature>
<dbReference type="Gene3D" id="1.10.20.70">
    <property type="entry name" value="Transcription termination and cleavage factor, C-terminal domain"/>
    <property type="match status" value="1"/>
</dbReference>
<dbReference type="Pfam" id="PF14304">
    <property type="entry name" value="CSTF_C"/>
    <property type="match status" value="1"/>
</dbReference>
<dbReference type="Proteomes" id="UP000321518">
    <property type="component" value="Unassembled WGS sequence"/>
</dbReference>
<dbReference type="SUPFAM" id="SSF54928">
    <property type="entry name" value="RNA-binding domain, RBD"/>
    <property type="match status" value="1"/>
</dbReference>
<dbReference type="InterPro" id="IPR025742">
    <property type="entry name" value="CSTF2_hinge"/>
</dbReference>
<dbReference type="CDD" id="cd12398">
    <property type="entry name" value="RRM_CSTF2_RNA15_like"/>
    <property type="match status" value="1"/>
</dbReference>
<protein>
    <submittedName>
        <fullName evidence="6">Cleavage stimulation factor subunit 2</fullName>
    </submittedName>
</protein>
<evidence type="ECO:0000259" key="5">
    <source>
        <dbReference type="PROSITE" id="PS50102"/>
    </source>
</evidence>
<dbReference type="Pfam" id="PF00076">
    <property type="entry name" value="RRM_1"/>
    <property type="match status" value="1"/>
</dbReference>
<dbReference type="GO" id="GO:0031124">
    <property type="term" value="P:mRNA 3'-end processing"/>
    <property type="evidence" value="ECO:0007669"/>
    <property type="project" value="InterPro"/>
</dbReference>
<feature type="compositionally biased region" description="Polar residues" evidence="4">
    <location>
        <begin position="372"/>
        <end position="390"/>
    </location>
</feature>
<dbReference type="EMBL" id="BJWK01000002">
    <property type="protein sequence ID" value="GEM06701.1"/>
    <property type="molecule type" value="Genomic_DNA"/>
</dbReference>
<keyword evidence="3" id="KW-0694">RNA-binding</keyword>
<feature type="region of interest" description="Disordered" evidence="4">
    <location>
        <begin position="88"/>
        <end position="118"/>
    </location>
</feature>
<dbReference type="InterPro" id="IPR026896">
    <property type="entry name" value="CSTF_C"/>
</dbReference>
<name>A0A511K8N3_RHOTO</name>
<evidence type="ECO:0000256" key="4">
    <source>
        <dbReference type="SAM" id="MobiDB-lite"/>
    </source>
</evidence>
<dbReference type="PANTHER" id="PTHR45735">
    <property type="entry name" value="CLEAVAGE STIMULATION FACTOR SUBUNIT 2"/>
    <property type="match status" value="1"/>
</dbReference>